<dbReference type="Proteomes" id="UP001208017">
    <property type="component" value="Unassembled WGS sequence"/>
</dbReference>
<dbReference type="InterPro" id="IPR019734">
    <property type="entry name" value="TPR_rpt"/>
</dbReference>
<keyword evidence="3" id="KW-1185">Reference proteome</keyword>
<dbReference type="CDD" id="cd00093">
    <property type="entry name" value="HTH_XRE"/>
    <property type="match status" value="1"/>
</dbReference>
<dbReference type="PROSITE" id="PS50943">
    <property type="entry name" value="HTH_CROC1"/>
    <property type="match status" value="1"/>
</dbReference>
<dbReference type="PANTHER" id="PTHR37038">
    <property type="entry name" value="TRANSCRIPTIONAL REGULATOR-RELATED"/>
    <property type="match status" value="1"/>
</dbReference>
<accession>A0ABT3X601</accession>
<dbReference type="SUPFAM" id="SSF47413">
    <property type="entry name" value="lambda repressor-like DNA-binding domains"/>
    <property type="match status" value="1"/>
</dbReference>
<comment type="caution">
    <text evidence="2">The sequence shown here is derived from an EMBL/GenBank/DDBJ whole genome shotgun (WGS) entry which is preliminary data.</text>
</comment>
<sequence>MLLEVDIEERNRLIGKNLRKYRLLKGMTQDELAEGLCSVSQLSKVENGKTYGNRTLLRQMAQRLGVSVERIEAVDPLLEEMTESLRLAKDATVTNNYPMAIELVREVAVKSREFGYPDLLIEAVLQQCRLLVLMRDYQAAIRLAADSLAEGIAQKKVQEVRLQYELGQAYQMAGNVIAAYDAYTRADESFDSSEEAHDDDVLLPILFNLAQCHFFMRNYRTALRYAEKAELYATRLTKYMFRIRLTYMKAGYLDMLGESEKAEGIYLETLREVKDNKLLFDEALILNSLAMLYKKRREFGQAVTHLRRSIQLLELLQDDQYLCNAYLDGAAIHLEMQEFSTSHEYVDKAFEVGRKMGLNTYREKAKVLHLHGQLKRAQGDFAGYAEDLEQALAILDQHHVLLEAHELAVEMAEAFDEAGDSRALEMYRKATAYHKRSLEFGMRR</sequence>
<dbReference type="SUPFAM" id="SSF48452">
    <property type="entry name" value="TPR-like"/>
    <property type="match status" value="2"/>
</dbReference>
<dbReference type="InterPro" id="IPR011990">
    <property type="entry name" value="TPR-like_helical_dom_sf"/>
</dbReference>
<dbReference type="EMBL" id="JAPMLT010000009">
    <property type="protein sequence ID" value="MCX7571282.1"/>
    <property type="molecule type" value="Genomic_DNA"/>
</dbReference>
<gene>
    <name evidence="2" type="ORF">OS242_15120</name>
</gene>
<dbReference type="SMART" id="SM00028">
    <property type="entry name" value="TPR"/>
    <property type="match status" value="4"/>
</dbReference>
<organism evidence="2 3">
    <name type="scientific">Tumebacillus lacus</name>
    <dbReference type="NCBI Taxonomy" id="2995335"/>
    <lineage>
        <taxon>Bacteria</taxon>
        <taxon>Bacillati</taxon>
        <taxon>Bacillota</taxon>
        <taxon>Bacilli</taxon>
        <taxon>Bacillales</taxon>
        <taxon>Alicyclobacillaceae</taxon>
        <taxon>Tumebacillus</taxon>
    </lineage>
</organism>
<feature type="domain" description="HTH cro/C1-type" evidence="1">
    <location>
        <begin position="18"/>
        <end position="71"/>
    </location>
</feature>
<dbReference type="InterPro" id="IPR010982">
    <property type="entry name" value="Lambda_DNA-bd_dom_sf"/>
</dbReference>
<dbReference type="Pfam" id="PF01381">
    <property type="entry name" value="HTH_3"/>
    <property type="match status" value="1"/>
</dbReference>
<dbReference type="InterPro" id="IPR001387">
    <property type="entry name" value="Cro/C1-type_HTH"/>
</dbReference>
<dbReference type="InterPro" id="IPR053163">
    <property type="entry name" value="HTH-type_regulator_Rgg"/>
</dbReference>
<dbReference type="SMART" id="SM00530">
    <property type="entry name" value="HTH_XRE"/>
    <property type="match status" value="1"/>
</dbReference>
<evidence type="ECO:0000259" key="1">
    <source>
        <dbReference type="PROSITE" id="PS50943"/>
    </source>
</evidence>
<evidence type="ECO:0000313" key="3">
    <source>
        <dbReference type="Proteomes" id="UP001208017"/>
    </source>
</evidence>
<dbReference type="PANTHER" id="PTHR37038:SF14">
    <property type="entry name" value="TRANSCRIPTIONAL ACTIVATOR"/>
    <property type="match status" value="1"/>
</dbReference>
<protein>
    <submittedName>
        <fullName evidence="2">Helix-turn-helix domain-containing protein</fullName>
    </submittedName>
</protein>
<name>A0ABT3X601_9BACL</name>
<dbReference type="Gene3D" id="1.25.40.10">
    <property type="entry name" value="Tetratricopeptide repeat domain"/>
    <property type="match status" value="2"/>
</dbReference>
<reference evidence="2 3" key="1">
    <citation type="submission" date="2022-11" db="EMBL/GenBank/DDBJ databases">
        <title>Study of microbial diversity in lake waters.</title>
        <authorList>
            <person name="Zhang J."/>
        </authorList>
    </citation>
    <scope>NUCLEOTIDE SEQUENCE [LARGE SCALE GENOMIC DNA]</scope>
    <source>
        <strain evidence="2 3">DT12</strain>
    </source>
</reference>
<evidence type="ECO:0000313" key="2">
    <source>
        <dbReference type="EMBL" id="MCX7571282.1"/>
    </source>
</evidence>
<proteinExistence type="predicted"/>